<reference evidence="2 3" key="1">
    <citation type="journal article" date="2016" name="Nat. Commun.">
        <title>Thousands of microbial genomes shed light on interconnected biogeochemical processes in an aquifer system.</title>
        <authorList>
            <person name="Anantharaman K."/>
            <person name="Brown C.T."/>
            <person name="Hug L.A."/>
            <person name="Sharon I."/>
            <person name="Castelle C.J."/>
            <person name="Probst A.J."/>
            <person name="Thomas B.C."/>
            <person name="Singh A."/>
            <person name="Wilkins M.J."/>
            <person name="Karaoz U."/>
            <person name="Brodie E.L."/>
            <person name="Williams K.H."/>
            <person name="Hubbard S.S."/>
            <person name="Banfield J.F."/>
        </authorList>
    </citation>
    <scope>NUCLEOTIDE SEQUENCE [LARGE SCALE GENOMIC DNA]</scope>
</reference>
<feature type="domain" description="Glycosyl transferase family 1" evidence="1">
    <location>
        <begin position="176"/>
        <end position="322"/>
    </location>
</feature>
<protein>
    <recommendedName>
        <fullName evidence="1">Glycosyl transferase family 1 domain-containing protein</fullName>
    </recommendedName>
</protein>
<dbReference type="Gene3D" id="3.40.50.2000">
    <property type="entry name" value="Glycogen Phosphorylase B"/>
    <property type="match status" value="2"/>
</dbReference>
<sequence length="345" mass="38995">MEKKIRIAILSITQGVVNRGAEVFVKELVVAMDTKIEVEVIEGRRTLPKRWPILWRVHIDWYGLQILWFTLRNLKILFKNKYDLVIPMNGGWQSFLVRVATLLYGGKMMIVGQSGIGWDDRFNLWTFPDCFVAITSVGLDWAKKVNPKVFSVYIPNGVDLKKFSPRVKGVGLGLSHPLVVCVGALVHEKRIDLVVRAVSTLSNVNLLVVGDGPEKAELTEMGKRLLGRRFEVVSASHKQMPGLYRAADIFCLVPKKSESFGIVFIEAMASGLSVVTIDDKQRREIVGQAGIFVEKPEDKTVLGNAINSALEKKWGDLPRKQAEKYAWEEIGRRYYQLITDILKNR</sequence>
<proteinExistence type="predicted"/>
<evidence type="ECO:0000313" key="2">
    <source>
        <dbReference type="EMBL" id="OGM79310.1"/>
    </source>
</evidence>
<comment type="caution">
    <text evidence="2">The sequence shown here is derived from an EMBL/GenBank/DDBJ whole genome shotgun (WGS) entry which is preliminary data.</text>
</comment>
<dbReference type="Proteomes" id="UP000178999">
    <property type="component" value="Unassembled WGS sequence"/>
</dbReference>
<dbReference type="GO" id="GO:0016758">
    <property type="term" value="F:hexosyltransferase activity"/>
    <property type="evidence" value="ECO:0007669"/>
    <property type="project" value="TreeGrafter"/>
</dbReference>
<name>A0A1F8CSN4_9BACT</name>
<dbReference type="SUPFAM" id="SSF53756">
    <property type="entry name" value="UDP-Glycosyltransferase/glycogen phosphorylase"/>
    <property type="match status" value="1"/>
</dbReference>
<dbReference type="STRING" id="1802538.A2382_00805"/>
<evidence type="ECO:0000259" key="1">
    <source>
        <dbReference type="Pfam" id="PF00534"/>
    </source>
</evidence>
<dbReference type="Pfam" id="PF00534">
    <property type="entry name" value="Glycos_transf_1"/>
    <property type="match status" value="1"/>
</dbReference>
<dbReference type="EMBL" id="MGHY01000018">
    <property type="protein sequence ID" value="OGM79310.1"/>
    <property type="molecule type" value="Genomic_DNA"/>
</dbReference>
<organism evidence="2 3">
    <name type="scientific">Candidatus Woesebacteria bacterium RIFOXYB1_FULL_38_16</name>
    <dbReference type="NCBI Taxonomy" id="1802538"/>
    <lineage>
        <taxon>Bacteria</taxon>
        <taxon>Candidatus Woeseibacteriota</taxon>
    </lineage>
</organism>
<gene>
    <name evidence="2" type="ORF">A2382_00805</name>
</gene>
<dbReference type="AlphaFoldDB" id="A0A1F8CSN4"/>
<dbReference type="PANTHER" id="PTHR45947:SF3">
    <property type="entry name" value="SULFOQUINOVOSYL TRANSFERASE SQD2"/>
    <property type="match status" value="1"/>
</dbReference>
<evidence type="ECO:0000313" key="3">
    <source>
        <dbReference type="Proteomes" id="UP000178999"/>
    </source>
</evidence>
<accession>A0A1F8CSN4</accession>
<dbReference type="PANTHER" id="PTHR45947">
    <property type="entry name" value="SULFOQUINOVOSYL TRANSFERASE SQD2"/>
    <property type="match status" value="1"/>
</dbReference>
<dbReference type="InterPro" id="IPR001296">
    <property type="entry name" value="Glyco_trans_1"/>
</dbReference>
<dbReference type="InterPro" id="IPR050194">
    <property type="entry name" value="Glycosyltransferase_grp1"/>
</dbReference>